<keyword evidence="2" id="KW-1003">Cell membrane</keyword>
<dbReference type="PANTHER" id="PTHR30482:SF18">
    <property type="entry name" value="BRANCHED AMINO ACID TRANSPORT SYSTEM PERMEASE"/>
    <property type="match status" value="1"/>
</dbReference>
<feature type="transmembrane region" description="Helical" evidence="6">
    <location>
        <begin position="254"/>
        <end position="279"/>
    </location>
</feature>
<comment type="caution">
    <text evidence="7">The sequence shown here is derived from an EMBL/GenBank/DDBJ whole genome shotgun (WGS) entry which is preliminary data.</text>
</comment>
<feature type="transmembrane region" description="Helical" evidence="6">
    <location>
        <begin position="121"/>
        <end position="140"/>
    </location>
</feature>
<keyword evidence="3 6" id="KW-0812">Transmembrane</keyword>
<evidence type="ECO:0000313" key="7">
    <source>
        <dbReference type="EMBL" id="MBC8178377.1"/>
    </source>
</evidence>
<evidence type="ECO:0000256" key="1">
    <source>
        <dbReference type="ARBA" id="ARBA00004651"/>
    </source>
</evidence>
<evidence type="ECO:0000256" key="2">
    <source>
        <dbReference type="ARBA" id="ARBA00022475"/>
    </source>
</evidence>
<dbReference type="InterPro" id="IPR001851">
    <property type="entry name" value="ABC_transp_permease"/>
</dbReference>
<keyword evidence="5 6" id="KW-0472">Membrane</keyword>
<proteinExistence type="predicted"/>
<feature type="transmembrane region" description="Helical" evidence="6">
    <location>
        <begin position="70"/>
        <end position="89"/>
    </location>
</feature>
<dbReference type="CDD" id="cd06581">
    <property type="entry name" value="TM_PBP1_LivM_like"/>
    <property type="match status" value="1"/>
</dbReference>
<feature type="transmembrane region" description="Helical" evidence="6">
    <location>
        <begin position="95"/>
        <end position="114"/>
    </location>
</feature>
<keyword evidence="4 6" id="KW-1133">Transmembrane helix</keyword>
<dbReference type="Pfam" id="PF02653">
    <property type="entry name" value="BPD_transp_2"/>
    <property type="match status" value="1"/>
</dbReference>
<name>A0A8J6N1L3_9DELT</name>
<protein>
    <submittedName>
        <fullName evidence="7">Branched-chain amino acid ABC transporter permease</fullName>
    </submittedName>
</protein>
<dbReference type="Proteomes" id="UP000650524">
    <property type="component" value="Unassembled WGS sequence"/>
</dbReference>
<feature type="transmembrane region" description="Helical" evidence="6">
    <location>
        <begin position="41"/>
        <end position="63"/>
    </location>
</feature>
<sequence length="325" mass="34865">MTMPLPEKNQTVTHIFLFALFVAVLPWVFGLSRATSYYTDVMVFVAIHSIIAAGLSLLLGYAGQISLGQAAFYGVGAYASGILTTRLGLSPWVGIMAGMALAAGLAYGVGLPALRLKGHYLAMATLGFGMIVYIVFNEFIGLTGGPSGFGEIPPIHFFGMEISSTLGFYYLVWTFALVVLWISLNIVHSRPGRALRAIHDSEKAAAGVGIDITRAKVQIFVVSGVFGALAGSLYAHFVTFINPPPFDIFFSIKVLMMVVIGGIGSIWGAYLGAALLTFLPEWLAFLEDFDVLAYGIILLAIVMFSPDGLVGLGSRVMGRIRNIKY</sequence>
<evidence type="ECO:0000256" key="6">
    <source>
        <dbReference type="SAM" id="Phobius"/>
    </source>
</evidence>
<feature type="transmembrane region" description="Helical" evidence="6">
    <location>
        <begin position="12"/>
        <end position="29"/>
    </location>
</feature>
<feature type="transmembrane region" description="Helical" evidence="6">
    <location>
        <begin position="167"/>
        <end position="187"/>
    </location>
</feature>
<evidence type="ECO:0000256" key="4">
    <source>
        <dbReference type="ARBA" id="ARBA00022989"/>
    </source>
</evidence>
<dbReference type="GO" id="GO:0015658">
    <property type="term" value="F:branched-chain amino acid transmembrane transporter activity"/>
    <property type="evidence" value="ECO:0007669"/>
    <property type="project" value="InterPro"/>
</dbReference>
<dbReference type="AlphaFoldDB" id="A0A8J6N1L3"/>
<evidence type="ECO:0000256" key="5">
    <source>
        <dbReference type="ARBA" id="ARBA00023136"/>
    </source>
</evidence>
<reference evidence="7 8" key="1">
    <citation type="submission" date="2020-08" db="EMBL/GenBank/DDBJ databases">
        <title>Bridging the membrane lipid divide: bacteria of the FCB group superphylum have the potential to synthesize archaeal ether lipids.</title>
        <authorList>
            <person name="Villanueva L."/>
            <person name="Von Meijenfeldt F.A.B."/>
            <person name="Westbye A.B."/>
            <person name="Yadav S."/>
            <person name="Hopmans E.C."/>
            <person name="Dutilh B.E."/>
            <person name="Sinninghe Damste J.S."/>
        </authorList>
    </citation>
    <scope>NUCLEOTIDE SEQUENCE [LARGE SCALE GENOMIC DNA]</scope>
    <source>
        <strain evidence="7">NIOZ-UU27</strain>
    </source>
</reference>
<dbReference type="EMBL" id="JACNJD010000277">
    <property type="protein sequence ID" value="MBC8178377.1"/>
    <property type="molecule type" value="Genomic_DNA"/>
</dbReference>
<accession>A0A8J6N1L3</accession>
<dbReference type="InterPro" id="IPR043428">
    <property type="entry name" value="LivM-like"/>
</dbReference>
<evidence type="ECO:0000256" key="3">
    <source>
        <dbReference type="ARBA" id="ARBA00022692"/>
    </source>
</evidence>
<organism evidence="7 8">
    <name type="scientific">Candidatus Desulfacyla euxinica</name>
    <dbReference type="NCBI Taxonomy" id="2841693"/>
    <lineage>
        <taxon>Bacteria</taxon>
        <taxon>Deltaproteobacteria</taxon>
        <taxon>Candidatus Desulfacyla</taxon>
    </lineage>
</organism>
<comment type="subcellular location">
    <subcellularLocation>
        <location evidence="1">Cell membrane</location>
        <topology evidence="1">Multi-pass membrane protein</topology>
    </subcellularLocation>
</comment>
<dbReference type="PANTHER" id="PTHR30482">
    <property type="entry name" value="HIGH-AFFINITY BRANCHED-CHAIN AMINO ACID TRANSPORT SYSTEM PERMEASE"/>
    <property type="match status" value="1"/>
</dbReference>
<gene>
    <name evidence="7" type="ORF">H8E19_13305</name>
</gene>
<evidence type="ECO:0000313" key="8">
    <source>
        <dbReference type="Proteomes" id="UP000650524"/>
    </source>
</evidence>
<dbReference type="GO" id="GO:0005886">
    <property type="term" value="C:plasma membrane"/>
    <property type="evidence" value="ECO:0007669"/>
    <property type="project" value="UniProtKB-SubCell"/>
</dbReference>
<feature type="transmembrane region" description="Helical" evidence="6">
    <location>
        <begin position="291"/>
        <end position="312"/>
    </location>
</feature>